<evidence type="ECO:0000259" key="4">
    <source>
        <dbReference type="PROSITE" id="PS50043"/>
    </source>
</evidence>
<dbReference type="SMART" id="SM00421">
    <property type="entry name" value="HTH_LUXR"/>
    <property type="match status" value="1"/>
</dbReference>
<dbReference type="PANTHER" id="PTHR43214">
    <property type="entry name" value="TWO-COMPONENT RESPONSE REGULATOR"/>
    <property type="match status" value="1"/>
</dbReference>
<keyword evidence="3" id="KW-0804">Transcription</keyword>
<sequence length="206" mass="21960">MQAGKPPSVWIDDRHAIVRRGMGACLQQSGFVVRGESGGLMPEPNLVGLDVLVFEVEGASLRRAVRLISGTPTKLVATVREPTEQQVREIVDAGVGAVLPHDQLTPEKLVASVRAVVAGAVTLPGDLLTRLLAHVVKASNLGPGGLNDRERSVLRLLADGHDTRGIAEDLRFSERTVKNVVHDVLTKLNARTRAQAVALATREGAI</sequence>
<comment type="caution">
    <text evidence="5">The sequence shown here is derived from an EMBL/GenBank/DDBJ whole genome shotgun (WGS) entry which is preliminary data.</text>
</comment>
<organism evidence="5 6">
    <name type="scientific">Virgisporangium aurantiacum</name>
    <dbReference type="NCBI Taxonomy" id="175570"/>
    <lineage>
        <taxon>Bacteria</taxon>
        <taxon>Bacillati</taxon>
        <taxon>Actinomycetota</taxon>
        <taxon>Actinomycetes</taxon>
        <taxon>Micromonosporales</taxon>
        <taxon>Micromonosporaceae</taxon>
        <taxon>Virgisporangium</taxon>
    </lineage>
</organism>
<dbReference type="GO" id="GO:0006355">
    <property type="term" value="P:regulation of DNA-templated transcription"/>
    <property type="evidence" value="ECO:0007669"/>
    <property type="project" value="InterPro"/>
</dbReference>
<dbReference type="PRINTS" id="PR00038">
    <property type="entry name" value="HTHLUXR"/>
</dbReference>
<proteinExistence type="predicted"/>
<dbReference type="AlphaFoldDB" id="A0A8J3Z0D2"/>
<keyword evidence="1" id="KW-0805">Transcription regulation</keyword>
<accession>A0A8J3Z0D2</accession>
<evidence type="ECO:0000256" key="2">
    <source>
        <dbReference type="ARBA" id="ARBA00023125"/>
    </source>
</evidence>
<dbReference type="InterPro" id="IPR000792">
    <property type="entry name" value="Tscrpt_reg_LuxR_C"/>
</dbReference>
<gene>
    <name evidence="5" type="ORF">Vau01_028400</name>
</gene>
<dbReference type="Pfam" id="PF00196">
    <property type="entry name" value="GerE"/>
    <property type="match status" value="1"/>
</dbReference>
<dbReference type="Proteomes" id="UP000612585">
    <property type="component" value="Unassembled WGS sequence"/>
</dbReference>
<dbReference type="GO" id="GO:0003677">
    <property type="term" value="F:DNA binding"/>
    <property type="evidence" value="ECO:0007669"/>
    <property type="project" value="UniProtKB-KW"/>
</dbReference>
<dbReference type="InterPro" id="IPR039420">
    <property type="entry name" value="WalR-like"/>
</dbReference>
<reference evidence="5" key="1">
    <citation type="submission" date="2021-01" db="EMBL/GenBank/DDBJ databases">
        <title>Whole genome shotgun sequence of Virgisporangium aurantiacum NBRC 16421.</title>
        <authorList>
            <person name="Komaki H."/>
            <person name="Tamura T."/>
        </authorList>
    </citation>
    <scope>NUCLEOTIDE SEQUENCE</scope>
    <source>
        <strain evidence="5">NBRC 16421</strain>
    </source>
</reference>
<feature type="domain" description="HTH luxR-type" evidence="4">
    <location>
        <begin position="139"/>
        <end position="204"/>
    </location>
</feature>
<evidence type="ECO:0000256" key="3">
    <source>
        <dbReference type="ARBA" id="ARBA00023163"/>
    </source>
</evidence>
<dbReference type="EMBL" id="BOPG01000017">
    <property type="protein sequence ID" value="GIJ55324.1"/>
    <property type="molecule type" value="Genomic_DNA"/>
</dbReference>
<dbReference type="InterPro" id="IPR016032">
    <property type="entry name" value="Sig_transdc_resp-reg_C-effctor"/>
</dbReference>
<dbReference type="CDD" id="cd06170">
    <property type="entry name" value="LuxR_C_like"/>
    <property type="match status" value="1"/>
</dbReference>
<dbReference type="Gene3D" id="3.40.50.2300">
    <property type="match status" value="1"/>
</dbReference>
<keyword evidence="2" id="KW-0238">DNA-binding</keyword>
<evidence type="ECO:0000313" key="6">
    <source>
        <dbReference type="Proteomes" id="UP000612585"/>
    </source>
</evidence>
<keyword evidence="6" id="KW-1185">Reference proteome</keyword>
<dbReference type="PANTHER" id="PTHR43214:SF24">
    <property type="entry name" value="TRANSCRIPTIONAL REGULATORY PROTEIN NARL-RELATED"/>
    <property type="match status" value="1"/>
</dbReference>
<dbReference type="SUPFAM" id="SSF46894">
    <property type="entry name" value="C-terminal effector domain of the bipartite response regulators"/>
    <property type="match status" value="1"/>
</dbReference>
<dbReference type="PROSITE" id="PS50043">
    <property type="entry name" value="HTH_LUXR_2"/>
    <property type="match status" value="1"/>
</dbReference>
<name>A0A8J3Z0D2_9ACTN</name>
<evidence type="ECO:0000256" key="1">
    <source>
        <dbReference type="ARBA" id="ARBA00023015"/>
    </source>
</evidence>
<evidence type="ECO:0000313" key="5">
    <source>
        <dbReference type="EMBL" id="GIJ55324.1"/>
    </source>
</evidence>
<protein>
    <submittedName>
        <fullName evidence="5">Helix-turn-helix transcriptional regulator</fullName>
    </submittedName>
</protein>